<dbReference type="Pfam" id="PF00400">
    <property type="entry name" value="WD40"/>
    <property type="match status" value="1"/>
</dbReference>
<dbReference type="SMART" id="SM00320">
    <property type="entry name" value="WD40"/>
    <property type="match status" value="5"/>
</dbReference>
<dbReference type="PANTHER" id="PTHR14205">
    <property type="entry name" value="WD-REPEAT PROTEIN"/>
    <property type="match status" value="1"/>
</dbReference>
<dbReference type="InterPro" id="IPR040323">
    <property type="entry name" value="EIPR1"/>
</dbReference>
<organism evidence="6 7">
    <name type="scientific">Tritrichomonas musculus</name>
    <dbReference type="NCBI Taxonomy" id="1915356"/>
    <lineage>
        <taxon>Eukaryota</taxon>
        <taxon>Metamonada</taxon>
        <taxon>Parabasalia</taxon>
        <taxon>Tritrichomonadida</taxon>
        <taxon>Tritrichomonadidae</taxon>
        <taxon>Tritrichomonas</taxon>
    </lineage>
</organism>
<dbReference type="InterPro" id="IPR036322">
    <property type="entry name" value="WD40_repeat_dom_sf"/>
</dbReference>
<accession>A0ABR2KKR7</accession>
<feature type="domain" description="EIPR1-like beta-propeller" evidence="5">
    <location>
        <begin position="17"/>
        <end position="290"/>
    </location>
</feature>
<dbReference type="EMBL" id="JAPFFF010000004">
    <property type="protein sequence ID" value="KAK8891671.1"/>
    <property type="molecule type" value="Genomic_DNA"/>
</dbReference>
<evidence type="ECO:0000256" key="1">
    <source>
        <dbReference type="ARBA" id="ARBA00005672"/>
    </source>
</evidence>
<dbReference type="InterPro" id="IPR015943">
    <property type="entry name" value="WD40/YVTN_repeat-like_dom_sf"/>
</dbReference>
<comment type="similarity">
    <text evidence="1">Belongs to the WD repeat EIPR1 family.</text>
</comment>
<dbReference type="SUPFAM" id="SSF50978">
    <property type="entry name" value="WD40 repeat-like"/>
    <property type="match status" value="1"/>
</dbReference>
<dbReference type="Proteomes" id="UP001470230">
    <property type="component" value="Unassembled WGS sequence"/>
</dbReference>
<evidence type="ECO:0000256" key="4">
    <source>
        <dbReference type="PROSITE-ProRule" id="PRU00221"/>
    </source>
</evidence>
<keyword evidence="7" id="KW-1185">Reference proteome</keyword>
<protein>
    <recommendedName>
        <fullName evidence="5">EIPR1-like beta-propeller domain-containing protein</fullName>
    </recommendedName>
</protein>
<name>A0ABR2KKR7_9EUKA</name>
<dbReference type="PANTHER" id="PTHR14205:SF15">
    <property type="entry name" value="EARP AND GARP COMPLEX-INTERACTING PROTEIN 1"/>
    <property type="match status" value="1"/>
</dbReference>
<proteinExistence type="inferred from homology"/>
<evidence type="ECO:0000313" key="6">
    <source>
        <dbReference type="EMBL" id="KAK8891671.1"/>
    </source>
</evidence>
<evidence type="ECO:0000313" key="7">
    <source>
        <dbReference type="Proteomes" id="UP001470230"/>
    </source>
</evidence>
<dbReference type="Gene3D" id="2.130.10.10">
    <property type="entry name" value="YVTN repeat-like/Quinoprotein amine dehydrogenase"/>
    <property type="match status" value="1"/>
</dbReference>
<gene>
    <name evidence="6" type="ORF">M9Y10_028891</name>
</gene>
<keyword evidence="2 4" id="KW-0853">WD repeat</keyword>
<dbReference type="Pfam" id="PF23609">
    <property type="entry name" value="Beta-prop_EIPR1"/>
    <property type="match status" value="1"/>
</dbReference>
<evidence type="ECO:0000256" key="3">
    <source>
        <dbReference type="ARBA" id="ARBA00022737"/>
    </source>
</evidence>
<feature type="repeat" description="WD" evidence="4">
    <location>
        <begin position="215"/>
        <end position="257"/>
    </location>
</feature>
<dbReference type="PROSITE" id="PS50082">
    <property type="entry name" value="WD_REPEATS_2"/>
    <property type="match status" value="1"/>
</dbReference>
<evidence type="ECO:0000259" key="5">
    <source>
        <dbReference type="Pfam" id="PF23609"/>
    </source>
</evidence>
<reference evidence="6 7" key="1">
    <citation type="submission" date="2024-04" db="EMBL/GenBank/DDBJ databases">
        <title>Tritrichomonas musculus Genome.</title>
        <authorList>
            <person name="Alves-Ferreira E."/>
            <person name="Grigg M."/>
            <person name="Lorenzi H."/>
            <person name="Galac M."/>
        </authorList>
    </citation>
    <scope>NUCLEOTIDE SEQUENCE [LARGE SCALE GENOMIC DNA]</scope>
    <source>
        <strain evidence="6 7">EAF2021</strain>
    </source>
</reference>
<sequence length="362" mass="40157">MTTNTKNDAKVTPYAGLKASCRHITSRDSSSDKIQFAVGTAIVGKSNQIQIIEYDDIQESIRCIQTLDHDDEVWWIECHPTELNLLFTISANSKSNSKATTLFKVPPQDSLATALGSTEHQQLEILSVFKTDDPVSTRVKFLPPDSKKCLISCKTSLNIFDVENPDKSIHTINEEEGLLSASAIDPIHPDVVAGCVGGNIKLWDFRSGEVTYHIEDAHDTTALDIAFNESKPFWMCTGGNDGFLRCWDVRANKPKCEFRASSHWVTRTVPSVSHDQLILTSGTDSKVRVFNSSQFAFQNEGHLPDGEIIKSIRHDDSVYCVSWSLNNPWVFASVSYKGQVNVCQLPSQVVDSILMGDDLVSD</sequence>
<keyword evidence="3" id="KW-0677">Repeat</keyword>
<evidence type="ECO:0000256" key="2">
    <source>
        <dbReference type="ARBA" id="ARBA00022574"/>
    </source>
</evidence>
<comment type="caution">
    <text evidence="6">The sequence shown here is derived from an EMBL/GenBank/DDBJ whole genome shotgun (WGS) entry which is preliminary data.</text>
</comment>
<dbReference type="InterPro" id="IPR059104">
    <property type="entry name" value="Beta-prop_EIPR1-like"/>
</dbReference>
<dbReference type="InterPro" id="IPR001680">
    <property type="entry name" value="WD40_rpt"/>
</dbReference>